<gene>
    <name evidence="3" type="ORF">ACFOZ8_06645</name>
</gene>
<sequence length="307" mass="34328">MTCAKKVGQTATLAIMLTLMAVILGCGKEETAKPEPDPAVSEAGQPQNDAPEPEENAAANEPATPDAGDEPAEVAQQPDDTQSLEQASAKDGRKFLDALKQQDTKALSSLMSPAENEYTEADMAKVVEGFRMYFDRLEELQLRFESSEQNDERYIEHYAVTGTKDGKARELAFDISYAKSQGMDVIRDDARREPLYDSPLIGQYPYAVREIERYVQALLQQDKASIPLHLGLYEENDETKATVERLIRKYADALDLKTAKIVPKGYDEQKNQFRFELRDEGGRTHELRMAGEDLRIADEWAANQEAG</sequence>
<dbReference type="EMBL" id="JBHSAM010000017">
    <property type="protein sequence ID" value="MFC4099334.1"/>
    <property type="molecule type" value="Genomic_DNA"/>
</dbReference>
<dbReference type="RefSeq" id="WP_377718026.1">
    <property type="nucleotide sequence ID" value="NZ_JBHSAM010000017.1"/>
</dbReference>
<feature type="compositionally biased region" description="Low complexity" evidence="1">
    <location>
        <begin position="56"/>
        <end position="66"/>
    </location>
</feature>
<feature type="signal peptide" evidence="2">
    <location>
        <begin position="1"/>
        <end position="21"/>
    </location>
</feature>
<name>A0ABV8K1M5_9BACL</name>
<reference evidence="4" key="1">
    <citation type="journal article" date="2019" name="Int. J. Syst. Evol. Microbiol.">
        <title>The Global Catalogue of Microorganisms (GCM) 10K type strain sequencing project: providing services to taxonomists for standard genome sequencing and annotation.</title>
        <authorList>
            <consortium name="The Broad Institute Genomics Platform"/>
            <consortium name="The Broad Institute Genome Sequencing Center for Infectious Disease"/>
            <person name="Wu L."/>
            <person name="Ma J."/>
        </authorList>
    </citation>
    <scope>NUCLEOTIDE SEQUENCE [LARGE SCALE GENOMIC DNA]</scope>
    <source>
        <strain evidence="4">IBRC-M 10987</strain>
    </source>
</reference>
<dbReference type="PROSITE" id="PS51257">
    <property type="entry name" value="PROKAR_LIPOPROTEIN"/>
    <property type="match status" value="1"/>
</dbReference>
<evidence type="ECO:0000256" key="2">
    <source>
        <dbReference type="SAM" id="SignalP"/>
    </source>
</evidence>
<evidence type="ECO:0000256" key="1">
    <source>
        <dbReference type="SAM" id="MobiDB-lite"/>
    </source>
</evidence>
<accession>A0ABV8K1M5</accession>
<dbReference type="Proteomes" id="UP001595715">
    <property type="component" value="Unassembled WGS sequence"/>
</dbReference>
<proteinExistence type="predicted"/>
<keyword evidence="4" id="KW-1185">Reference proteome</keyword>
<feature type="region of interest" description="Disordered" evidence="1">
    <location>
        <begin position="30"/>
        <end position="87"/>
    </location>
</feature>
<evidence type="ECO:0000313" key="3">
    <source>
        <dbReference type="EMBL" id="MFC4099334.1"/>
    </source>
</evidence>
<protein>
    <submittedName>
        <fullName evidence="3">Nuclear transport factor 2 family protein</fullName>
    </submittedName>
</protein>
<comment type="caution">
    <text evidence="3">The sequence shown here is derived from an EMBL/GenBank/DDBJ whole genome shotgun (WGS) entry which is preliminary data.</text>
</comment>
<organism evidence="3 4">
    <name type="scientific">Paenibacillus xanthanilyticus</name>
    <dbReference type="NCBI Taxonomy" id="1783531"/>
    <lineage>
        <taxon>Bacteria</taxon>
        <taxon>Bacillati</taxon>
        <taxon>Bacillota</taxon>
        <taxon>Bacilli</taxon>
        <taxon>Bacillales</taxon>
        <taxon>Paenibacillaceae</taxon>
        <taxon>Paenibacillus</taxon>
    </lineage>
</organism>
<feature type="chain" id="PRO_5045377229" evidence="2">
    <location>
        <begin position="22"/>
        <end position="307"/>
    </location>
</feature>
<keyword evidence="2" id="KW-0732">Signal</keyword>
<evidence type="ECO:0000313" key="4">
    <source>
        <dbReference type="Proteomes" id="UP001595715"/>
    </source>
</evidence>